<keyword evidence="7 8" id="KW-0539">Nucleus</keyword>
<dbReference type="SUPFAM" id="SSF46689">
    <property type="entry name" value="Homeodomain-like"/>
    <property type="match status" value="1"/>
</dbReference>
<dbReference type="InterPro" id="IPR009057">
    <property type="entry name" value="Homeodomain-like_sf"/>
</dbReference>
<keyword evidence="9" id="KW-0175">Coiled coil</keyword>
<dbReference type="SMART" id="SM00574">
    <property type="entry name" value="POX"/>
    <property type="match status" value="1"/>
</dbReference>
<proteinExistence type="inferred from homology"/>
<dbReference type="AlphaFoldDB" id="A0A5B7AQK2"/>
<dbReference type="InterPro" id="IPR001356">
    <property type="entry name" value="HD"/>
</dbReference>
<dbReference type="FunFam" id="1.10.10.60:FF:000117">
    <property type="entry name" value="BEL1-like homeodomain protein 9"/>
    <property type="match status" value="1"/>
</dbReference>
<feature type="domain" description="Homeobox" evidence="11">
    <location>
        <begin position="381"/>
        <end position="444"/>
    </location>
</feature>
<evidence type="ECO:0000256" key="3">
    <source>
        <dbReference type="ARBA" id="ARBA00023015"/>
    </source>
</evidence>
<evidence type="ECO:0000256" key="1">
    <source>
        <dbReference type="ARBA" id="ARBA00004123"/>
    </source>
</evidence>
<evidence type="ECO:0000256" key="6">
    <source>
        <dbReference type="ARBA" id="ARBA00023163"/>
    </source>
</evidence>
<evidence type="ECO:0000259" key="11">
    <source>
        <dbReference type="PROSITE" id="PS50071"/>
    </source>
</evidence>
<keyword evidence="6" id="KW-0804">Transcription</keyword>
<keyword evidence="4 8" id="KW-0238">DNA-binding</keyword>
<evidence type="ECO:0000256" key="5">
    <source>
        <dbReference type="ARBA" id="ARBA00023155"/>
    </source>
</evidence>
<dbReference type="GO" id="GO:0005634">
    <property type="term" value="C:nucleus"/>
    <property type="evidence" value="ECO:0007669"/>
    <property type="project" value="UniProtKB-SubCell"/>
</dbReference>
<feature type="region of interest" description="Disordered" evidence="10">
    <location>
        <begin position="143"/>
        <end position="181"/>
    </location>
</feature>
<name>A0A5B7AQK2_DAVIN</name>
<dbReference type="Pfam" id="PF05920">
    <property type="entry name" value="Homeobox_KN"/>
    <property type="match status" value="1"/>
</dbReference>
<comment type="subcellular location">
    <subcellularLocation>
        <location evidence="1 8">Nucleus</location>
    </subcellularLocation>
</comment>
<dbReference type="GO" id="GO:0006355">
    <property type="term" value="P:regulation of DNA-templated transcription"/>
    <property type="evidence" value="ECO:0007669"/>
    <property type="project" value="InterPro"/>
</dbReference>
<accession>A0A5B7AQK2</accession>
<reference evidence="12" key="1">
    <citation type="submission" date="2019-08" db="EMBL/GenBank/DDBJ databases">
        <title>Reference gene set and small RNA set construction with multiple tissues from Davidia involucrata Baill.</title>
        <authorList>
            <person name="Yang H."/>
            <person name="Zhou C."/>
            <person name="Li G."/>
            <person name="Wang J."/>
            <person name="Gao P."/>
            <person name="Wang M."/>
            <person name="Wang R."/>
            <person name="Zhao Y."/>
        </authorList>
    </citation>
    <scope>NUCLEOTIDE SEQUENCE</scope>
    <source>
        <tissue evidence="12">Mixed with DoveR01_LX</tissue>
    </source>
</reference>
<evidence type="ECO:0000256" key="9">
    <source>
        <dbReference type="SAM" id="Coils"/>
    </source>
</evidence>
<dbReference type="Pfam" id="PF07526">
    <property type="entry name" value="POX"/>
    <property type="match status" value="1"/>
</dbReference>
<feature type="compositionally biased region" description="Polar residues" evidence="10">
    <location>
        <begin position="490"/>
        <end position="518"/>
    </location>
</feature>
<dbReference type="PANTHER" id="PTHR11850">
    <property type="entry name" value="HOMEOBOX PROTEIN TRANSCRIPTION FACTORS"/>
    <property type="match status" value="1"/>
</dbReference>
<feature type="region of interest" description="Disordered" evidence="10">
    <location>
        <begin position="80"/>
        <end position="101"/>
    </location>
</feature>
<dbReference type="EMBL" id="GHES01027597">
    <property type="protein sequence ID" value="MPA58156.1"/>
    <property type="molecule type" value="Transcribed_RNA"/>
</dbReference>
<feature type="DNA-binding region" description="Homeobox" evidence="8">
    <location>
        <begin position="383"/>
        <end position="445"/>
    </location>
</feature>
<feature type="compositionally biased region" description="Polar residues" evidence="10">
    <location>
        <begin position="225"/>
        <end position="235"/>
    </location>
</feature>
<evidence type="ECO:0000256" key="10">
    <source>
        <dbReference type="SAM" id="MobiDB-lite"/>
    </source>
</evidence>
<dbReference type="InterPro" id="IPR008422">
    <property type="entry name" value="KN_HD"/>
</dbReference>
<dbReference type="GO" id="GO:0003677">
    <property type="term" value="F:DNA binding"/>
    <property type="evidence" value="ECO:0007669"/>
    <property type="project" value="UniProtKB-UniRule"/>
</dbReference>
<evidence type="ECO:0000256" key="8">
    <source>
        <dbReference type="PROSITE-ProRule" id="PRU00108"/>
    </source>
</evidence>
<evidence type="ECO:0000256" key="4">
    <source>
        <dbReference type="ARBA" id="ARBA00023125"/>
    </source>
</evidence>
<protein>
    <submittedName>
        <fullName evidence="12">Putative BEL1-like homeodomain protein 1</fullName>
    </submittedName>
</protein>
<evidence type="ECO:0000256" key="7">
    <source>
        <dbReference type="ARBA" id="ARBA00023242"/>
    </source>
</evidence>
<evidence type="ECO:0000313" key="12">
    <source>
        <dbReference type="EMBL" id="MPA58156.1"/>
    </source>
</evidence>
<evidence type="ECO:0000256" key="2">
    <source>
        <dbReference type="ARBA" id="ARBA00006454"/>
    </source>
</evidence>
<feature type="region of interest" description="Disordered" evidence="10">
    <location>
        <begin position="455"/>
        <end position="544"/>
    </location>
</feature>
<sequence length="697" mass="75980">MATYFHGNSEIQGDGLQTLILMNPGYVGYSDTQPPPPPPANFFFLNSPNNAGNSLNPANLPHAPPYQAQHLVGIPLQTTAATATAPASSQDPHPPSLHSQHDISALHGFFPRVQYNMYNSIEPTAARELTRAQQGLSLSLSSQQPAYGSYRDEREVPSQAAPPTISLTHGDDVRVSGGSPSSVSGISNGVNSMQNVLLSSKYLKAAQELLDEVVNVGKGVKNESAKGTNGQSKTIGESSASAAAVAGEGLNGGEKSTKPAAELTTAERQEIQMKKAKLVNMLDEVEQRYRQYHHQMQIVISWFERVSGIGSAKTYTALALQTISKQFRCLKDAITGQIRAASKSLGEEDCLGGKIEGSRLKFVDHQLRQQRALQQFGMIQHNAWRPQRGLPERAVSVLRAWLFEHFLHPYPKDSDKHMLAKQTGLTRSQVSNWFINARVRLWKPMVEEMYMEELKDQEKNGSEENGSKTEPNKESGSKSTAPLESKQEKSTNQNASPPEISNLTVSTSPHRGSFQAQPGFSLIGSSEMEGIVQRSPKKLRRSDMMNSPSSILSMDMELKPGEAGKGINNDKFGIEKQPRDSYPLIGGTNHGNGFGAYPIGELGRFNPEHLATRFHGNGVSLTLGLPHCDNLSLSGTQQSYISNQNFQLGSRLELGSVDAHYNGINAAQPSHSGVGYEDISIQNRKRFAAQLLPDFVA</sequence>
<feature type="coiled-coil region" evidence="9">
    <location>
        <begin position="268"/>
        <end position="295"/>
    </location>
</feature>
<comment type="similarity">
    <text evidence="2">Belongs to the TALE/BELL homeobox family.</text>
</comment>
<dbReference type="InterPro" id="IPR050224">
    <property type="entry name" value="TALE_homeobox"/>
</dbReference>
<dbReference type="PROSITE" id="PS50071">
    <property type="entry name" value="HOMEOBOX_2"/>
    <property type="match status" value="1"/>
</dbReference>
<keyword evidence="5 8" id="KW-0371">Homeobox</keyword>
<feature type="compositionally biased region" description="Basic and acidic residues" evidence="10">
    <location>
        <begin position="455"/>
        <end position="476"/>
    </location>
</feature>
<dbReference type="CDD" id="cd00086">
    <property type="entry name" value="homeodomain"/>
    <property type="match status" value="1"/>
</dbReference>
<dbReference type="SMART" id="SM00389">
    <property type="entry name" value="HOX"/>
    <property type="match status" value="1"/>
</dbReference>
<gene>
    <name evidence="12" type="ORF">Din_027597</name>
</gene>
<dbReference type="Gene3D" id="1.10.10.60">
    <property type="entry name" value="Homeodomain-like"/>
    <property type="match status" value="1"/>
</dbReference>
<organism evidence="12">
    <name type="scientific">Davidia involucrata</name>
    <name type="common">Dove tree</name>
    <dbReference type="NCBI Taxonomy" id="16924"/>
    <lineage>
        <taxon>Eukaryota</taxon>
        <taxon>Viridiplantae</taxon>
        <taxon>Streptophyta</taxon>
        <taxon>Embryophyta</taxon>
        <taxon>Tracheophyta</taxon>
        <taxon>Spermatophyta</taxon>
        <taxon>Magnoliopsida</taxon>
        <taxon>eudicotyledons</taxon>
        <taxon>Gunneridae</taxon>
        <taxon>Pentapetalae</taxon>
        <taxon>asterids</taxon>
        <taxon>Cornales</taxon>
        <taxon>Nyssaceae</taxon>
        <taxon>Davidia</taxon>
    </lineage>
</organism>
<feature type="compositionally biased region" description="Low complexity" evidence="10">
    <location>
        <begin position="236"/>
        <end position="248"/>
    </location>
</feature>
<dbReference type="InterPro" id="IPR006563">
    <property type="entry name" value="POX_dom"/>
</dbReference>
<feature type="region of interest" description="Disordered" evidence="10">
    <location>
        <begin position="222"/>
        <end position="258"/>
    </location>
</feature>
<keyword evidence="3" id="KW-0805">Transcription regulation</keyword>